<evidence type="ECO:0000313" key="2">
    <source>
        <dbReference type="Proteomes" id="UP001596101"/>
    </source>
</evidence>
<organism evidence="1 2">
    <name type="scientific">Massilia suwonensis</name>
    <dbReference type="NCBI Taxonomy" id="648895"/>
    <lineage>
        <taxon>Bacteria</taxon>
        <taxon>Pseudomonadati</taxon>
        <taxon>Pseudomonadota</taxon>
        <taxon>Betaproteobacteria</taxon>
        <taxon>Burkholderiales</taxon>
        <taxon>Oxalobacteraceae</taxon>
        <taxon>Telluria group</taxon>
        <taxon>Massilia</taxon>
    </lineage>
</organism>
<dbReference type="InterPro" id="IPR006756">
    <property type="entry name" value="Phenol_hydroxylase"/>
</dbReference>
<comment type="caution">
    <text evidence="1">The sequence shown here is derived from an EMBL/GenBank/DDBJ whole genome shotgun (WGS) entry which is preliminary data.</text>
</comment>
<gene>
    <name evidence="1" type="ORF">ACFPQ5_02680</name>
</gene>
<name>A0ABW0MFX8_9BURK</name>
<reference evidence="2" key="1">
    <citation type="journal article" date="2019" name="Int. J. Syst. Evol. Microbiol.">
        <title>The Global Catalogue of Microorganisms (GCM) 10K type strain sequencing project: providing services to taxonomists for standard genome sequencing and annotation.</title>
        <authorList>
            <consortium name="The Broad Institute Genomics Platform"/>
            <consortium name="The Broad Institute Genome Sequencing Center for Infectious Disease"/>
            <person name="Wu L."/>
            <person name="Ma J."/>
        </authorList>
    </citation>
    <scope>NUCLEOTIDE SEQUENCE [LARGE SCALE GENOMIC DNA]</scope>
    <source>
        <strain evidence="2">CCUG 43111</strain>
    </source>
</reference>
<protein>
    <submittedName>
        <fullName evidence="1">Phenol hydroxylase subunit P4</fullName>
    </submittedName>
</protein>
<proteinExistence type="predicted"/>
<evidence type="ECO:0000313" key="1">
    <source>
        <dbReference type="EMBL" id="MFC5477079.1"/>
    </source>
</evidence>
<dbReference type="InterPro" id="IPR043010">
    <property type="entry name" value="Phenol_hydroxylase_sf"/>
</dbReference>
<dbReference type="Gene3D" id="3.10.20.560">
    <property type="entry name" value="Phenol hydroxylase"/>
    <property type="match status" value="1"/>
</dbReference>
<dbReference type="EMBL" id="JBHSMR010000004">
    <property type="protein sequence ID" value="MFC5477079.1"/>
    <property type="molecule type" value="Genomic_DNA"/>
</dbReference>
<dbReference type="Proteomes" id="UP001596101">
    <property type="component" value="Unassembled WGS sequence"/>
</dbReference>
<accession>A0ABW0MFX8</accession>
<dbReference type="Pfam" id="PF04663">
    <property type="entry name" value="Phenol_monoox"/>
    <property type="match status" value="1"/>
</dbReference>
<sequence>MAVKAAYENYSGPNADAVENFHGNQVVYIGWDEHLMFPFAGAFPLPPQMPFAALVKDLLPSVYGVHPDFARIDWAATEWSLDGARFTPDMDRSIAENGVGHKSLLRLATPGLNGIGNTGF</sequence>
<keyword evidence="2" id="KW-1185">Reference proteome</keyword>
<dbReference type="RefSeq" id="WP_379751675.1">
    <property type="nucleotide sequence ID" value="NZ_JBHSMR010000004.1"/>
</dbReference>